<evidence type="ECO:0000313" key="3">
    <source>
        <dbReference type="Proteomes" id="UP000298337"/>
    </source>
</evidence>
<keyword evidence="3" id="KW-1185">Reference proteome</keyword>
<keyword evidence="1" id="KW-0472">Membrane</keyword>
<protein>
    <recommendedName>
        <fullName evidence="4">GDSL-like lipase/acylhydrolase family protein</fullName>
    </recommendedName>
</protein>
<keyword evidence="1" id="KW-1133">Transmembrane helix</keyword>
<dbReference type="InterPro" id="IPR036514">
    <property type="entry name" value="SGNH_hydro_sf"/>
</dbReference>
<gene>
    <name evidence="2" type="ORF">EU556_23855</name>
</gene>
<comment type="caution">
    <text evidence="2">The sequence shown here is derived from an EMBL/GenBank/DDBJ whole genome shotgun (WGS) entry which is preliminary data.</text>
</comment>
<dbReference type="Gene3D" id="3.40.50.1110">
    <property type="entry name" value="SGNH hydrolase"/>
    <property type="match status" value="1"/>
</dbReference>
<feature type="transmembrane region" description="Helical" evidence="1">
    <location>
        <begin position="24"/>
        <end position="42"/>
    </location>
</feature>
<reference evidence="2 3" key="1">
    <citation type="submission" date="2019-04" db="EMBL/GenBank/DDBJ databases">
        <authorList>
            <person name="Feng G."/>
            <person name="Zhang J."/>
            <person name="Zhu H."/>
        </authorList>
    </citation>
    <scope>NUCLEOTIDE SEQUENCE [LARGE SCALE GENOMIC DNA]</scope>
    <source>
        <strain evidence="2 3">92R-1</strain>
    </source>
</reference>
<accession>A0A4Z0P188</accession>
<evidence type="ECO:0000256" key="1">
    <source>
        <dbReference type="SAM" id="Phobius"/>
    </source>
</evidence>
<sequence>MNTTVKLVKAIKDKPAPVSSRRKYFIVGGFLLFGLLLMEGVLRKVYGFTDAVLMREDKDFEYIPIPQKRYRFLKNNFYNSYSQRNREITAADSEVILGFGDSVLNGGVQTDQDSLATTLLTNYLTKKNKQNILVTNIAAGSWGPDNCYAYLKKYGNFGAKKILLVVSSHDAYDNMNFEKIVGVIPSYPTKQYAFGITELFDRYLYPRYIAQYIAPQETKTPSKNDNLLISKYQEGMHFNSGFSHFAAYADSAKIPLLIYLHADQEELKRGAYNSQGAEIIAFCAQHHIPLIKELDYAFQEDDYRDGIHLSDKGQRHLYSILKSQY</sequence>
<dbReference type="RefSeq" id="WP_135436744.1">
    <property type="nucleotide sequence ID" value="NZ_SRLA01000006.1"/>
</dbReference>
<organism evidence="2 3">
    <name type="scientific">Hymenobacter fodinae</name>
    <dbReference type="NCBI Taxonomy" id="2510796"/>
    <lineage>
        <taxon>Bacteria</taxon>
        <taxon>Pseudomonadati</taxon>
        <taxon>Bacteroidota</taxon>
        <taxon>Cytophagia</taxon>
        <taxon>Cytophagales</taxon>
        <taxon>Hymenobacteraceae</taxon>
        <taxon>Hymenobacter</taxon>
    </lineage>
</organism>
<dbReference type="EMBL" id="SRLA01000006">
    <property type="protein sequence ID" value="TGE04303.1"/>
    <property type="molecule type" value="Genomic_DNA"/>
</dbReference>
<proteinExistence type="predicted"/>
<dbReference type="Proteomes" id="UP000298337">
    <property type="component" value="Unassembled WGS sequence"/>
</dbReference>
<evidence type="ECO:0000313" key="2">
    <source>
        <dbReference type="EMBL" id="TGE04303.1"/>
    </source>
</evidence>
<dbReference type="GO" id="GO:0016788">
    <property type="term" value="F:hydrolase activity, acting on ester bonds"/>
    <property type="evidence" value="ECO:0007669"/>
    <property type="project" value="UniProtKB-ARBA"/>
</dbReference>
<dbReference type="AlphaFoldDB" id="A0A4Z0P188"/>
<dbReference type="SUPFAM" id="SSF52266">
    <property type="entry name" value="SGNH hydrolase"/>
    <property type="match status" value="1"/>
</dbReference>
<keyword evidence="1" id="KW-0812">Transmembrane</keyword>
<name>A0A4Z0P188_9BACT</name>
<evidence type="ECO:0008006" key="4">
    <source>
        <dbReference type="Google" id="ProtNLM"/>
    </source>
</evidence>
<dbReference type="OrthoDB" id="7599050at2"/>